<dbReference type="Proteomes" id="UP000298030">
    <property type="component" value="Unassembled WGS sequence"/>
</dbReference>
<name>A0A4Y7T2K1_COPMI</name>
<evidence type="ECO:0000313" key="1">
    <source>
        <dbReference type="EMBL" id="TEB28231.1"/>
    </source>
</evidence>
<gene>
    <name evidence="1" type="ORF">FA13DRAFT_816625</name>
</gene>
<accession>A0A4Y7T2K1</accession>
<dbReference type="EMBL" id="QPFP01000034">
    <property type="protein sequence ID" value="TEB28231.1"/>
    <property type="molecule type" value="Genomic_DNA"/>
</dbReference>
<organism evidence="1 2">
    <name type="scientific">Coprinellus micaceus</name>
    <name type="common">Glistening ink-cap mushroom</name>
    <name type="synonym">Coprinus micaceus</name>
    <dbReference type="NCBI Taxonomy" id="71717"/>
    <lineage>
        <taxon>Eukaryota</taxon>
        <taxon>Fungi</taxon>
        <taxon>Dikarya</taxon>
        <taxon>Basidiomycota</taxon>
        <taxon>Agaricomycotina</taxon>
        <taxon>Agaricomycetes</taxon>
        <taxon>Agaricomycetidae</taxon>
        <taxon>Agaricales</taxon>
        <taxon>Agaricineae</taxon>
        <taxon>Psathyrellaceae</taxon>
        <taxon>Coprinellus</taxon>
    </lineage>
</organism>
<keyword evidence="2" id="KW-1185">Reference proteome</keyword>
<evidence type="ECO:0000313" key="2">
    <source>
        <dbReference type="Proteomes" id="UP000298030"/>
    </source>
</evidence>
<sequence length="188" mass="20534">MQWMSCLLIEPLATQISSRATISQVPMRSGGTNTSTGTLRALVPSPASHRPEDILPQCLRTTPHTPITRIIRILTRTPSYPSIRHTSVPLTPERAATQIAASTMDHSRGLLLALIAREGLTTRNPQDAKRIPSYASLKTSRGTPRNLGATSNDNYTIVGYDSCLSDTLLYAFTPPIIGPIMQSHRPHL</sequence>
<proteinExistence type="predicted"/>
<dbReference type="AlphaFoldDB" id="A0A4Y7T2K1"/>
<reference evidence="1 2" key="1">
    <citation type="journal article" date="2019" name="Nat. Ecol. Evol.">
        <title>Megaphylogeny resolves global patterns of mushroom evolution.</title>
        <authorList>
            <person name="Varga T."/>
            <person name="Krizsan K."/>
            <person name="Foldi C."/>
            <person name="Dima B."/>
            <person name="Sanchez-Garcia M."/>
            <person name="Sanchez-Ramirez S."/>
            <person name="Szollosi G.J."/>
            <person name="Szarkandi J.G."/>
            <person name="Papp V."/>
            <person name="Albert L."/>
            <person name="Andreopoulos W."/>
            <person name="Angelini C."/>
            <person name="Antonin V."/>
            <person name="Barry K.W."/>
            <person name="Bougher N.L."/>
            <person name="Buchanan P."/>
            <person name="Buyck B."/>
            <person name="Bense V."/>
            <person name="Catcheside P."/>
            <person name="Chovatia M."/>
            <person name="Cooper J."/>
            <person name="Damon W."/>
            <person name="Desjardin D."/>
            <person name="Finy P."/>
            <person name="Geml J."/>
            <person name="Haridas S."/>
            <person name="Hughes K."/>
            <person name="Justo A."/>
            <person name="Karasinski D."/>
            <person name="Kautmanova I."/>
            <person name="Kiss B."/>
            <person name="Kocsube S."/>
            <person name="Kotiranta H."/>
            <person name="LaButti K.M."/>
            <person name="Lechner B.E."/>
            <person name="Liimatainen K."/>
            <person name="Lipzen A."/>
            <person name="Lukacs Z."/>
            <person name="Mihaltcheva S."/>
            <person name="Morgado L.N."/>
            <person name="Niskanen T."/>
            <person name="Noordeloos M.E."/>
            <person name="Ohm R.A."/>
            <person name="Ortiz-Santana B."/>
            <person name="Ovrebo C."/>
            <person name="Racz N."/>
            <person name="Riley R."/>
            <person name="Savchenko A."/>
            <person name="Shiryaev A."/>
            <person name="Soop K."/>
            <person name="Spirin V."/>
            <person name="Szebenyi C."/>
            <person name="Tomsovsky M."/>
            <person name="Tulloss R.E."/>
            <person name="Uehling J."/>
            <person name="Grigoriev I.V."/>
            <person name="Vagvolgyi C."/>
            <person name="Papp T."/>
            <person name="Martin F.M."/>
            <person name="Miettinen O."/>
            <person name="Hibbett D.S."/>
            <person name="Nagy L.G."/>
        </authorList>
    </citation>
    <scope>NUCLEOTIDE SEQUENCE [LARGE SCALE GENOMIC DNA]</scope>
    <source>
        <strain evidence="1 2">FP101781</strain>
    </source>
</reference>
<comment type="caution">
    <text evidence="1">The sequence shown here is derived from an EMBL/GenBank/DDBJ whole genome shotgun (WGS) entry which is preliminary data.</text>
</comment>
<protein>
    <submittedName>
        <fullName evidence="1">Uncharacterized protein</fullName>
    </submittedName>
</protein>